<dbReference type="Proteomes" id="UP001177021">
    <property type="component" value="Unassembled WGS sequence"/>
</dbReference>
<comment type="caution">
    <text evidence="1">The sequence shown here is derived from an EMBL/GenBank/DDBJ whole genome shotgun (WGS) entry which is preliminary data.</text>
</comment>
<organism evidence="1 2">
    <name type="scientific">Trifolium pratense</name>
    <name type="common">Red clover</name>
    <dbReference type="NCBI Taxonomy" id="57577"/>
    <lineage>
        <taxon>Eukaryota</taxon>
        <taxon>Viridiplantae</taxon>
        <taxon>Streptophyta</taxon>
        <taxon>Embryophyta</taxon>
        <taxon>Tracheophyta</taxon>
        <taxon>Spermatophyta</taxon>
        <taxon>Magnoliopsida</taxon>
        <taxon>eudicotyledons</taxon>
        <taxon>Gunneridae</taxon>
        <taxon>Pentapetalae</taxon>
        <taxon>rosids</taxon>
        <taxon>fabids</taxon>
        <taxon>Fabales</taxon>
        <taxon>Fabaceae</taxon>
        <taxon>Papilionoideae</taxon>
        <taxon>50 kb inversion clade</taxon>
        <taxon>NPAAA clade</taxon>
        <taxon>Hologalegina</taxon>
        <taxon>IRL clade</taxon>
        <taxon>Trifolieae</taxon>
        <taxon>Trifolium</taxon>
    </lineage>
</organism>
<sequence>MEHHKWWQLTTLLFVSIMFQSSLVKTNDIESLEDSLCKQVNKERENPITGLFYNISLPSNYTGIKARVVRLRTSSFYQRGINYSLFNIPPHIVPLPNRKRMAILFENFGNWSSHYFNVPNYTMVAPVFGFVAYTSSGNDFLDNEKMNLVIKGKPILINFHYVRVQEKNDTPICVKLSDNDGGILGFRSMTKDYACEAYGSGHYTLVVPISEESYIKSQSKRFTQWWIVGFVIGFVGLVILVLILVNLVKAAKRKKIKNLENNSENGEPFDTFWIGDTKLPLASMIRTQPVLEND</sequence>
<dbReference type="EMBL" id="CASHSV030000409">
    <property type="protein sequence ID" value="CAJ2662907.1"/>
    <property type="molecule type" value="Genomic_DNA"/>
</dbReference>
<evidence type="ECO:0000313" key="1">
    <source>
        <dbReference type="EMBL" id="CAJ2662907.1"/>
    </source>
</evidence>
<evidence type="ECO:0000313" key="2">
    <source>
        <dbReference type="Proteomes" id="UP001177021"/>
    </source>
</evidence>
<protein>
    <submittedName>
        <fullName evidence="1">Uncharacterized protein</fullName>
    </submittedName>
</protein>
<gene>
    <name evidence="1" type="ORF">MILVUS5_LOCUS28432</name>
</gene>
<name>A0ACB0L2U8_TRIPR</name>
<proteinExistence type="predicted"/>
<accession>A0ACB0L2U8</accession>
<reference evidence="1" key="1">
    <citation type="submission" date="2023-10" db="EMBL/GenBank/DDBJ databases">
        <authorList>
            <person name="Rodriguez Cubillos JULIANA M."/>
            <person name="De Vega J."/>
        </authorList>
    </citation>
    <scope>NUCLEOTIDE SEQUENCE</scope>
</reference>
<keyword evidence="2" id="KW-1185">Reference proteome</keyword>